<name>A0A9K3L1Q1_9STRA</name>
<evidence type="ECO:0000313" key="2">
    <source>
        <dbReference type="EMBL" id="KAG7353974.1"/>
    </source>
</evidence>
<evidence type="ECO:0000313" key="3">
    <source>
        <dbReference type="Proteomes" id="UP000693970"/>
    </source>
</evidence>
<dbReference type="OrthoDB" id="2162449at2759"/>
<reference evidence="2" key="1">
    <citation type="journal article" date="2021" name="Sci. Rep.">
        <title>Diploid genomic architecture of Nitzschia inconspicua, an elite biomass production diatom.</title>
        <authorList>
            <person name="Oliver A."/>
            <person name="Podell S."/>
            <person name="Pinowska A."/>
            <person name="Traller J.C."/>
            <person name="Smith S.R."/>
            <person name="McClure R."/>
            <person name="Beliaev A."/>
            <person name="Bohutskyi P."/>
            <person name="Hill E.A."/>
            <person name="Rabines A."/>
            <person name="Zheng H."/>
            <person name="Allen L.Z."/>
            <person name="Kuo A."/>
            <person name="Grigoriev I.V."/>
            <person name="Allen A.E."/>
            <person name="Hazlebeck D."/>
            <person name="Allen E.E."/>
        </authorList>
    </citation>
    <scope>NUCLEOTIDE SEQUENCE</scope>
    <source>
        <strain evidence="2">Hildebrandi</strain>
    </source>
</reference>
<keyword evidence="3" id="KW-1185">Reference proteome</keyword>
<keyword evidence="1" id="KW-0812">Transmembrane</keyword>
<keyword evidence="2" id="KW-0418">Kinase</keyword>
<proteinExistence type="predicted"/>
<evidence type="ECO:0000256" key="1">
    <source>
        <dbReference type="SAM" id="Phobius"/>
    </source>
</evidence>
<keyword evidence="1" id="KW-0472">Membrane</keyword>
<protein>
    <submittedName>
        <fullName evidence="2">Nucleoside diphosphate kinase</fullName>
    </submittedName>
</protein>
<keyword evidence="2" id="KW-0808">Transferase</keyword>
<reference evidence="2" key="2">
    <citation type="submission" date="2021-04" db="EMBL/GenBank/DDBJ databases">
        <authorList>
            <person name="Podell S."/>
        </authorList>
    </citation>
    <scope>NUCLEOTIDE SEQUENCE</scope>
    <source>
        <strain evidence="2">Hildebrandi</strain>
    </source>
</reference>
<comment type="caution">
    <text evidence="2">The sequence shown here is derived from an EMBL/GenBank/DDBJ whole genome shotgun (WGS) entry which is preliminary data.</text>
</comment>
<sequence>MLTSTLRSAASRVSGTTARRFSSSSSGGGGGGVALPVSLLALAGTGYIFYEMEGLKAKTDDLQVQISGRSNSAFVFIKPHACKGKAGAVEQVLEDKLKEAGIRITDKGEILAESIDKNMYIDTHYGAIASKAVKLKPSELNVPDKGKKEFKEVFGEDWDTAVNSGKVYNAKDGAAKLGLDAEGLNKEWSKLTRGKDLIKFGGGFYCGKVKNIYVVNGFYMSMRAAYCNPGEKIRWYTVNWNTDSLSWEDFRSKVLGATDPSTAPKGSIRRTILDDYKALGLESKPNTGDNGVHASASPFEALAERVNWLGKKIEDDGFGKGLLAKGIPKATIKKWSEDAQVTVEGETKDGKTTSVFDTLEDLDADTSLVKVSKISK</sequence>
<feature type="transmembrane region" description="Helical" evidence="1">
    <location>
        <begin position="29"/>
        <end position="50"/>
    </location>
</feature>
<accession>A0A9K3L1Q1</accession>
<organism evidence="2 3">
    <name type="scientific">Nitzschia inconspicua</name>
    <dbReference type="NCBI Taxonomy" id="303405"/>
    <lineage>
        <taxon>Eukaryota</taxon>
        <taxon>Sar</taxon>
        <taxon>Stramenopiles</taxon>
        <taxon>Ochrophyta</taxon>
        <taxon>Bacillariophyta</taxon>
        <taxon>Bacillariophyceae</taxon>
        <taxon>Bacillariophycidae</taxon>
        <taxon>Bacillariales</taxon>
        <taxon>Bacillariaceae</taxon>
        <taxon>Nitzschia</taxon>
    </lineage>
</organism>
<dbReference type="GO" id="GO:0016301">
    <property type="term" value="F:kinase activity"/>
    <property type="evidence" value="ECO:0007669"/>
    <property type="project" value="UniProtKB-KW"/>
</dbReference>
<dbReference type="EMBL" id="JAGRRH010000016">
    <property type="protein sequence ID" value="KAG7353974.1"/>
    <property type="molecule type" value="Genomic_DNA"/>
</dbReference>
<dbReference type="AlphaFoldDB" id="A0A9K3L1Q1"/>
<dbReference type="Proteomes" id="UP000693970">
    <property type="component" value="Unassembled WGS sequence"/>
</dbReference>
<gene>
    <name evidence="2" type="ORF">IV203_003330</name>
</gene>
<keyword evidence="1" id="KW-1133">Transmembrane helix</keyword>